<feature type="compositionally biased region" description="Gly residues" evidence="3">
    <location>
        <begin position="14"/>
        <end position="28"/>
    </location>
</feature>
<dbReference type="OrthoDB" id="9802051at2"/>
<comment type="similarity">
    <text evidence="1">Belongs to the ParB family.</text>
</comment>
<dbReference type="GO" id="GO:0005694">
    <property type="term" value="C:chromosome"/>
    <property type="evidence" value="ECO:0007669"/>
    <property type="project" value="TreeGrafter"/>
</dbReference>
<dbReference type="KEGG" id="azm:DM194_26300"/>
<dbReference type="InterPro" id="IPR004437">
    <property type="entry name" value="ParB/RepB/Spo0J"/>
</dbReference>
<dbReference type="GO" id="GO:0007059">
    <property type="term" value="P:chromosome segregation"/>
    <property type="evidence" value="ECO:0007669"/>
    <property type="project" value="UniProtKB-KW"/>
</dbReference>
<feature type="region of interest" description="Disordered" evidence="3">
    <location>
        <begin position="1"/>
        <end position="28"/>
    </location>
</feature>
<feature type="domain" description="ParB-like N-terminal" evidence="4">
    <location>
        <begin position="49"/>
        <end position="136"/>
    </location>
</feature>
<protein>
    <submittedName>
        <fullName evidence="5">Chromosome partitioning protein</fullName>
    </submittedName>
</protein>
<sequence>MSRKFERKTRELLGGAGEPGGVAGGAMPGGLTVGSDRLFGTSAGFPHVVELDLARVHRNPDQPRRHFDEAELRSLASSIERHGLQNPVLVRPLPQGEYLLIGGERRVRAHEMLGRKTVFAILTSGDPDEIGLIDNVQRVDLNAVEYAAALARLIDKHGYTHDELAAVVGRDRTDVTKLLAIMSLPAEMREEYAAAYVHVSRSVMIEIAAAPAELRAGLWERAKEGASVKAVRQAKREHAQGAAAGADPDSTPPEPGPKEAMRSLQASVKRIMRDVAVVREQRRFLDPDNRDRLMRLRAEIDAILEGADGGMDGEVEHGVESGA</sequence>
<dbReference type="PANTHER" id="PTHR33375:SF1">
    <property type="entry name" value="CHROMOSOME-PARTITIONING PROTEIN PARB-RELATED"/>
    <property type="match status" value="1"/>
</dbReference>
<dbReference type="Gene3D" id="1.10.10.2830">
    <property type="match status" value="1"/>
</dbReference>
<evidence type="ECO:0000256" key="3">
    <source>
        <dbReference type="SAM" id="MobiDB-lite"/>
    </source>
</evidence>
<dbReference type="SMART" id="SM00470">
    <property type="entry name" value="ParB"/>
    <property type="match status" value="1"/>
</dbReference>
<dbReference type="RefSeq" id="WP_111070583.1">
    <property type="nucleotide sequence ID" value="NZ_CP029834.1"/>
</dbReference>
<dbReference type="SUPFAM" id="SSF110849">
    <property type="entry name" value="ParB/Sulfiredoxin"/>
    <property type="match status" value="1"/>
</dbReference>
<evidence type="ECO:0000256" key="2">
    <source>
        <dbReference type="ARBA" id="ARBA00022829"/>
    </source>
</evidence>
<reference evidence="5 6" key="1">
    <citation type="submission" date="2018-06" db="EMBL/GenBank/DDBJ databases">
        <title>Complete genome sequencing of Azospirillum sp. M2T2B2.</title>
        <authorList>
            <person name="Heo J."/>
            <person name="Kim S.-J."/>
            <person name="Kwon S.-W."/>
            <person name="Anandham R."/>
        </authorList>
    </citation>
    <scope>NUCLEOTIDE SEQUENCE [LARGE SCALE GENOMIC DNA]</scope>
    <source>
        <strain evidence="5 6">M2T2B2</strain>
        <plasmid evidence="5 6">unnamed4</plasmid>
    </source>
</reference>
<dbReference type="NCBIfam" id="TIGR00180">
    <property type="entry name" value="parB_part"/>
    <property type="match status" value="1"/>
</dbReference>
<dbReference type="PANTHER" id="PTHR33375">
    <property type="entry name" value="CHROMOSOME-PARTITIONING PROTEIN PARB-RELATED"/>
    <property type="match status" value="1"/>
</dbReference>
<feature type="region of interest" description="Disordered" evidence="3">
    <location>
        <begin position="231"/>
        <end position="263"/>
    </location>
</feature>
<dbReference type="Pfam" id="PF17762">
    <property type="entry name" value="HTH_ParB"/>
    <property type="match status" value="1"/>
</dbReference>
<dbReference type="Proteomes" id="UP000249605">
    <property type="component" value="Plasmid unnamed4"/>
</dbReference>
<dbReference type="InterPro" id="IPR050336">
    <property type="entry name" value="Chromosome_partition/occlusion"/>
</dbReference>
<keyword evidence="2" id="KW-0159">Chromosome partition</keyword>
<dbReference type="InterPro" id="IPR036086">
    <property type="entry name" value="ParB/Sulfiredoxin_sf"/>
</dbReference>
<geneLocation type="plasmid" evidence="5 6">
    <name>unnamed4</name>
</geneLocation>
<dbReference type="Pfam" id="PF02195">
    <property type="entry name" value="ParB_N"/>
    <property type="match status" value="1"/>
</dbReference>
<dbReference type="InterPro" id="IPR041468">
    <property type="entry name" value="HTH_ParB/Spo0J"/>
</dbReference>
<evidence type="ECO:0000259" key="4">
    <source>
        <dbReference type="SMART" id="SM00470"/>
    </source>
</evidence>
<keyword evidence="5" id="KW-0614">Plasmid</keyword>
<dbReference type="InterPro" id="IPR003115">
    <property type="entry name" value="ParB_N"/>
</dbReference>
<organism evidence="5 6">
    <name type="scientific">Azospirillum ramasamyi</name>
    <dbReference type="NCBI Taxonomy" id="682998"/>
    <lineage>
        <taxon>Bacteria</taxon>
        <taxon>Pseudomonadati</taxon>
        <taxon>Pseudomonadota</taxon>
        <taxon>Alphaproteobacteria</taxon>
        <taxon>Rhodospirillales</taxon>
        <taxon>Azospirillaceae</taxon>
        <taxon>Azospirillum</taxon>
    </lineage>
</organism>
<dbReference type="EMBL" id="CP029834">
    <property type="protein sequence ID" value="AWU97788.1"/>
    <property type="molecule type" value="Genomic_DNA"/>
</dbReference>
<proteinExistence type="inferred from homology"/>
<keyword evidence="6" id="KW-1185">Reference proteome</keyword>
<name>A0A2U9SJG3_9PROT</name>
<evidence type="ECO:0000256" key="1">
    <source>
        <dbReference type="ARBA" id="ARBA00006295"/>
    </source>
</evidence>
<gene>
    <name evidence="5" type="ORF">DM194_26300</name>
</gene>
<dbReference type="Gene3D" id="3.90.1530.30">
    <property type="match status" value="1"/>
</dbReference>
<evidence type="ECO:0000313" key="5">
    <source>
        <dbReference type="EMBL" id="AWU97788.1"/>
    </source>
</evidence>
<dbReference type="AlphaFoldDB" id="A0A2U9SJG3"/>
<accession>A0A2U9SJG3</accession>
<dbReference type="GO" id="GO:0003677">
    <property type="term" value="F:DNA binding"/>
    <property type="evidence" value="ECO:0007669"/>
    <property type="project" value="InterPro"/>
</dbReference>
<evidence type="ECO:0000313" key="6">
    <source>
        <dbReference type="Proteomes" id="UP000249605"/>
    </source>
</evidence>